<evidence type="ECO:0000256" key="9">
    <source>
        <dbReference type="SAM" id="SignalP"/>
    </source>
</evidence>
<keyword evidence="8" id="KW-1015">Disulfide bond</keyword>
<proteinExistence type="inferred from homology"/>
<evidence type="ECO:0000259" key="10">
    <source>
        <dbReference type="Pfam" id="PF01011"/>
    </source>
</evidence>
<evidence type="ECO:0000256" key="7">
    <source>
        <dbReference type="PIRSR" id="PIRSR617512-3"/>
    </source>
</evidence>
<comment type="similarity">
    <text evidence="1">Belongs to the bacterial PQQ dehydrogenase family.</text>
</comment>
<reference evidence="11 12" key="1">
    <citation type="submission" date="2019-02" db="EMBL/GenBank/DDBJ databases">
        <title>WGS of Pseudoxanthomonas species novum from clinical isolates.</title>
        <authorList>
            <person name="Bernier A.-M."/>
            <person name="Bernard K."/>
            <person name="Vachon A."/>
        </authorList>
    </citation>
    <scope>NUCLEOTIDE SEQUENCE [LARGE SCALE GENOMIC DNA]</scope>
    <source>
        <strain evidence="11 12">NML171200</strain>
    </source>
</reference>
<evidence type="ECO:0000256" key="4">
    <source>
        <dbReference type="ARBA" id="ARBA00023002"/>
    </source>
</evidence>
<dbReference type="AlphaFoldDB" id="A0A4Q8LB22"/>
<evidence type="ECO:0000256" key="6">
    <source>
        <dbReference type="PIRSR" id="PIRSR617512-2"/>
    </source>
</evidence>
<feature type="binding site" evidence="7">
    <location>
        <position position="205"/>
    </location>
    <ligand>
        <name>Ca(2+)</name>
        <dbReference type="ChEBI" id="CHEBI:29108"/>
    </ligand>
</feature>
<dbReference type="Gene3D" id="2.140.10.10">
    <property type="entry name" value="Quinoprotein alcohol dehydrogenase-like superfamily"/>
    <property type="match status" value="1"/>
</dbReference>
<dbReference type="PANTHER" id="PTHR32303">
    <property type="entry name" value="QUINOPROTEIN ALCOHOL DEHYDROGENASE (CYTOCHROME C)"/>
    <property type="match status" value="1"/>
</dbReference>
<keyword evidence="4 11" id="KW-0560">Oxidoreductase</keyword>
<feature type="binding site" evidence="6">
    <location>
        <position position="91"/>
    </location>
    <ligand>
        <name>pyrroloquinoline quinone</name>
        <dbReference type="ChEBI" id="CHEBI:58442"/>
    </ligand>
</feature>
<keyword evidence="9" id="KW-0732">Signal</keyword>
<dbReference type="InterPro" id="IPR002372">
    <property type="entry name" value="PQQ_rpt_dom"/>
</dbReference>
<dbReference type="RefSeq" id="WP_130551477.1">
    <property type="nucleotide sequence ID" value="NZ_SHMC01000003.1"/>
</dbReference>
<keyword evidence="7" id="KW-0106">Calcium</keyword>
<dbReference type="SUPFAM" id="SSF50998">
    <property type="entry name" value="Quinoprotein alcohol dehydrogenase-like"/>
    <property type="match status" value="1"/>
</dbReference>
<comment type="cofactor">
    <cofactor evidence="7">
        <name>Ca(2+)</name>
        <dbReference type="ChEBI" id="CHEBI:29108"/>
    </cofactor>
    <text evidence="7">Binds 1 Ca(2+) ion per subunit.</text>
</comment>
<dbReference type="EMBL" id="SHMC01000003">
    <property type="protein sequence ID" value="TAA25861.1"/>
    <property type="molecule type" value="Genomic_DNA"/>
</dbReference>
<evidence type="ECO:0000256" key="1">
    <source>
        <dbReference type="ARBA" id="ARBA00008156"/>
    </source>
</evidence>
<dbReference type="Pfam" id="PF01011">
    <property type="entry name" value="PQQ"/>
    <property type="match status" value="2"/>
</dbReference>
<evidence type="ECO:0000313" key="11">
    <source>
        <dbReference type="EMBL" id="TAA25861.1"/>
    </source>
</evidence>
<feature type="active site" description="Proton acceptor" evidence="5">
    <location>
        <position position="313"/>
    </location>
</feature>
<dbReference type="PANTHER" id="PTHR32303:SF20">
    <property type="entry name" value="QUINOPROTEIN ETHANOL DEHYDROGENASE"/>
    <property type="match status" value="1"/>
</dbReference>
<comment type="cofactor">
    <cofactor evidence="6">
        <name>pyrroloquinoline quinone</name>
        <dbReference type="ChEBI" id="CHEBI:58442"/>
    </cofactor>
    <text evidence="6">Binds 1 PQQ group per subunit.</text>
</comment>
<feature type="chain" id="PRO_5020417768" evidence="9">
    <location>
        <begin position="29"/>
        <end position="570"/>
    </location>
</feature>
<feature type="binding site" evidence="7">
    <location>
        <position position="271"/>
    </location>
    <ligand>
        <name>Ca(2+)</name>
        <dbReference type="ChEBI" id="CHEBI:29108"/>
    </ligand>
</feature>
<evidence type="ECO:0000256" key="5">
    <source>
        <dbReference type="PIRSR" id="PIRSR617512-1"/>
    </source>
</evidence>
<comment type="caution">
    <text evidence="11">The sequence shown here is derived from an EMBL/GenBank/DDBJ whole genome shotgun (WGS) entry which is preliminary data.</text>
</comment>
<feature type="disulfide bond" evidence="8">
    <location>
        <begin position="137"/>
        <end position="138"/>
    </location>
</feature>
<feature type="signal peptide" evidence="9">
    <location>
        <begin position="1"/>
        <end position="28"/>
    </location>
</feature>
<dbReference type="InterPro" id="IPR011047">
    <property type="entry name" value="Quinoprotein_ADH-like_sf"/>
</dbReference>
<accession>A0A4Q8LB22</accession>
<dbReference type="GO" id="GO:0016614">
    <property type="term" value="F:oxidoreductase activity, acting on CH-OH group of donors"/>
    <property type="evidence" value="ECO:0007669"/>
    <property type="project" value="InterPro"/>
</dbReference>
<dbReference type="GO" id="GO:0016020">
    <property type="term" value="C:membrane"/>
    <property type="evidence" value="ECO:0007669"/>
    <property type="project" value="InterPro"/>
</dbReference>
<keyword evidence="3 6" id="KW-0634">PQQ</keyword>
<gene>
    <name evidence="11" type="ORF">EA660_10570</name>
</gene>
<feature type="domain" description="Pyrrolo-quinoline quinone repeat" evidence="10">
    <location>
        <begin position="50"/>
        <end position="356"/>
    </location>
</feature>
<evidence type="ECO:0000313" key="12">
    <source>
        <dbReference type="Proteomes" id="UP000292627"/>
    </source>
</evidence>
<protein>
    <submittedName>
        <fullName evidence="11">PQQ-dependent dehydrogenase, methanol/ethanol family</fullName>
        <ecNumber evidence="11">1.1.2.-</ecNumber>
    </submittedName>
</protein>
<keyword evidence="2 7" id="KW-0479">Metal-binding</keyword>
<name>A0A4Q8LB22_9GAMM</name>
<dbReference type="EC" id="1.1.2.-" evidence="11"/>
<feature type="binding site" evidence="6">
    <location>
        <position position="143"/>
    </location>
    <ligand>
        <name>pyrroloquinoline quinone</name>
        <dbReference type="ChEBI" id="CHEBI:58442"/>
    </ligand>
</feature>
<dbReference type="SMART" id="SM00564">
    <property type="entry name" value="PQQ"/>
    <property type="match status" value="6"/>
</dbReference>
<dbReference type="NCBIfam" id="TIGR03075">
    <property type="entry name" value="PQQ_enz_alc_DH"/>
    <property type="match status" value="1"/>
</dbReference>
<evidence type="ECO:0000256" key="2">
    <source>
        <dbReference type="ARBA" id="ARBA00022723"/>
    </source>
</evidence>
<organism evidence="11 12">
    <name type="scientific">Pseudoxanthomonas winnipegensis</name>
    <dbReference type="NCBI Taxonomy" id="2480810"/>
    <lineage>
        <taxon>Bacteria</taxon>
        <taxon>Pseudomonadati</taxon>
        <taxon>Pseudomonadota</taxon>
        <taxon>Gammaproteobacteria</taxon>
        <taxon>Lysobacterales</taxon>
        <taxon>Lysobacteraceae</taxon>
        <taxon>Pseudoxanthomonas</taxon>
    </lineage>
</organism>
<dbReference type="InterPro" id="IPR018391">
    <property type="entry name" value="PQQ_b-propeller_rpt"/>
</dbReference>
<evidence type="ECO:0000256" key="8">
    <source>
        <dbReference type="PIRSR" id="PIRSR617512-4"/>
    </source>
</evidence>
<sequence>MHIHRPTTQALKALAVASVLACSGAASAADAPYAPVTDARLKAAASDSGWLMYRRDYTSRGYAPFKTIDTGNVANLKPAWDWKSEFDMGHEAPPIVNGDHLFITTPKNHLIAFQASTGKKLWEYAHDLSNVGLKTICCDVVNRGVALYEDKVYMATLDNHVVALNAQTGDVAWNEQLNAPDVGYAMTLAPLVVKGKVIVGVSGGEYGARGFIEALDARTGKQVWKQHTIPLPGEPGGDTWPKGAAETGGGAAWLTGSYDADTDTLFWGVGNPGPWLATLRPGDNLYTDSVIAVNPADGKIKWHYQYTPNDTWDYDGTNETVLTDIAYKGKKYKAIVSASRNGWFYAIDRSNGKLIYAEKFATATSVSGFKDGKPVTDPAMRPTVDKEVFTCPSFLGGKNWWPISVSPDTHMAYVPTLHTCMTMKGAAVSYKAGLPFLGETFLVKRDPAFPNHWGAVQAIDLNTGKQVWNFPSELPWNGGMLTTAGGLLFSGSADGYLYAFDAKTGKVLWKSPQMASGVLGVPSTWTVNGKQYVGVYAGWGGGVPIWGGEMAKDPKVRNIPLGGHLYVFSL</sequence>
<feature type="domain" description="Pyrrolo-quinoline quinone repeat" evidence="10">
    <location>
        <begin position="377"/>
        <end position="533"/>
    </location>
</feature>
<dbReference type="GO" id="GO:0005509">
    <property type="term" value="F:calcium ion binding"/>
    <property type="evidence" value="ECO:0007669"/>
    <property type="project" value="InterPro"/>
</dbReference>
<feature type="binding site" evidence="6">
    <location>
        <position position="187"/>
    </location>
    <ligand>
        <name>pyrroloquinoline quinone</name>
        <dbReference type="ChEBI" id="CHEBI:58442"/>
    </ligand>
</feature>
<dbReference type="Proteomes" id="UP000292627">
    <property type="component" value="Unassembled WGS sequence"/>
</dbReference>
<dbReference type="InterPro" id="IPR034119">
    <property type="entry name" value="ADHI"/>
</dbReference>
<feature type="binding site" evidence="6">
    <location>
        <begin position="399"/>
        <end position="400"/>
    </location>
    <ligand>
        <name>pyrroloquinoline quinone</name>
        <dbReference type="ChEBI" id="CHEBI:58442"/>
    </ligand>
</feature>
<feature type="binding site" evidence="7">
    <location>
        <position position="313"/>
    </location>
    <ligand>
        <name>Ca(2+)</name>
        <dbReference type="ChEBI" id="CHEBI:29108"/>
    </ligand>
</feature>
<dbReference type="CDD" id="cd10277">
    <property type="entry name" value="PQQ_ADH_I"/>
    <property type="match status" value="1"/>
</dbReference>
<dbReference type="InterPro" id="IPR017512">
    <property type="entry name" value="PQQ_MeOH/EtOH_DH"/>
</dbReference>
<dbReference type="OrthoDB" id="9794322at2"/>
<evidence type="ECO:0000256" key="3">
    <source>
        <dbReference type="ARBA" id="ARBA00022891"/>
    </source>
</evidence>